<evidence type="ECO:0000256" key="5">
    <source>
        <dbReference type="ARBA" id="ARBA00022692"/>
    </source>
</evidence>
<evidence type="ECO:0008006" key="12">
    <source>
        <dbReference type="Google" id="ProtNLM"/>
    </source>
</evidence>
<dbReference type="PANTHER" id="PTHR11795:SF371">
    <property type="entry name" value="HIGH-AFFINITY BRANCHED-CHAIN AMINO ACID TRANSPORT SYSTEM PERMEASE PROTEIN LIVH"/>
    <property type="match status" value="1"/>
</dbReference>
<dbReference type="Pfam" id="PF02653">
    <property type="entry name" value="BPD_transp_2"/>
    <property type="match status" value="1"/>
</dbReference>
<evidence type="ECO:0000256" key="4">
    <source>
        <dbReference type="ARBA" id="ARBA00022519"/>
    </source>
</evidence>
<dbReference type="AlphaFoldDB" id="A0A381ZXW6"/>
<keyword evidence="4" id="KW-0997">Cell inner membrane</keyword>
<dbReference type="EMBL" id="UINC01022965">
    <property type="protein sequence ID" value="SVA93687.1"/>
    <property type="molecule type" value="Genomic_DNA"/>
</dbReference>
<feature type="transmembrane region" description="Helical" evidence="10">
    <location>
        <begin position="266"/>
        <end position="285"/>
    </location>
</feature>
<keyword evidence="7 10" id="KW-1133">Transmembrane helix</keyword>
<evidence type="ECO:0000256" key="3">
    <source>
        <dbReference type="ARBA" id="ARBA00022475"/>
    </source>
</evidence>
<dbReference type="GO" id="GO:0015190">
    <property type="term" value="F:L-leucine transmembrane transporter activity"/>
    <property type="evidence" value="ECO:0007669"/>
    <property type="project" value="TreeGrafter"/>
</dbReference>
<sequence>MDFINFYLIPGIVLGSIYALGAIGVSLVFGILRFANFAHGELMLIGAYIAYSLMQFTGLHPLVVLPIAMLFTSLVALGIDHTFYKPFRASKSTIVIVASFGIALMARSAVQIIWGVDTFSYSSGRIQMPVILFDTLRLSPKHVWIVFFSVVLMIVVHMILSHTRTGKAMRAMSDSAELAQLTGIKTESVVKATWVLGASLATAAGVFLGWDSHLHSMMGFYMLLPMFAAAILGGIGQPYGAMVGGLVVGLAEELSAYPWIGDSPLLSPAYKAGVAFALMIIMLIWRPSGLFKGRVF</sequence>
<name>A0A381ZXW6_9ZZZZ</name>
<feature type="transmembrane region" description="Helical" evidence="10">
    <location>
        <begin position="192"/>
        <end position="210"/>
    </location>
</feature>
<keyword evidence="3" id="KW-1003">Cell membrane</keyword>
<organism evidence="11">
    <name type="scientific">marine metagenome</name>
    <dbReference type="NCBI Taxonomy" id="408172"/>
    <lineage>
        <taxon>unclassified sequences</taxon>
        <taxon>metagenomes</taxon>
        <taxon>ecological metagenomes</taxon>
    </lineage>
</organism>
<dbReference type="GO" id="GO:0015808">
    <property type="term" value="P:L-alanine transport"/>
    <property type="evidence" value="ECO:0007669"/>
    <property type="project" value="TreeGrafter"/>
</dbReference>
<reference evidence="11" key="1">
    <citation type="submission" date="2018-05" db="EMBL/GenBank/DDBJ databases">
        <authorList>
            <person name="Lanie J.A."/>
            <person name="Ng W.-L."/>
            <person name="Kazmierczak K.M."/>
            <person name="Andrzejewski T.M."/>
            <person name="Davidsen T.M."/>
            <person name="Wayne K.J."/>
            <person name="Tettelin H."/>
            <person name="Glass J.I."/>
            <person name="Rusch D."/>
            <person name="Podicherti R."/>
            <person name="Tsui H.-C.T."/>
            <person name="Winkler M.E."/>
        </authorList>
    </citation>
    <scope>NUCLEOTIDE SEQUENCE</scope>
</reference>
<dbReference type="GO" id="GO:0015188">
    <property type="term" value="F:L-isoleucine transmembrane transporter activity"/>
    <property type="evidence" value="ECO:0007669"/>
    <property type="project" value="TreeGrafter"/>
</dbReference>
<dbReference type="InterPro" id="IPR052157">
    <property type="entry name" value="BCAA_transport_permease"/>
</dbReference>
<evidence type="ECO:0000256" key="6">
    <source>
        <dbReference type="ARBA" id="ARBA00022970"/>
    </source>
</evidence>
<feature type="transmembrane region" description="Helical" evidence="10">
    <location>
        <begin position="62"/>
        <end position="80"/>
    </location>
</feature>
<keyword evidence="2" id="KW-0813">Transport</keyword>
<evidence type="ECO:0000256" key="7">
    <source>
        <dbReference type="ARBA" id="ARBA00022989"/>
    </source>
</evidence>
<protein>
    <recommendedName>
        <fullName evidence="12">Branched-chain amino acid ABC transporter permease</fullName>
    </recommendedName>
</protein>
<dbReference type="GO" id="GO:0015192">
    <property type="term" value="F:L-phenylalanine transmembrane transporter activity"/>
    <property type="evidence" value="ECO:0007669"/>
    <property type="project" value="TreeGrafter"/>
</dbReference>
<dbReference type="InterPro" id="IPR001851">
    <property type="entry name" value="ABC_transp_permease"/>
</dbReference>
<gene>
    <name evidence="11" type="ORF">METZ01_LOCUS146541</name>
</gene>
<evidence type="ECO:0000256" key="9">
    <source>
        <dbReference type="ARBA" id="ARBA00037998"/>
    </source>
</evidence>
<dbReference type="CDD" id="cd06582">
    <property type="entry name" value="TM_PBP1_LivH_like"/>
    <property type="match status" value="1"/>
</dbReference>
<evidence type="ECO:0000256" key="10">
    <source>
        <dbReference type="SAM" id="Phobius"/>
    </source>
</evidence>
<dbReference type="GO" id="GO:1903806">
    <property type="term" value="P:L-isoleucine import across plasma membrane"/>
    <property type="evidence" value="ECO:0007669"/>
    <property type="project" value="TreeGrafter"/>
</dbReference>
<dbReference type="GO" id="GO:0005304">
    <property type="term" value="F:L-valine transmembrane transporter activity"/>
    <property type="evidence" value="ECO:0007669"/>
    <property type="project" value="TreeGrafter"/>
</dbReference>
<comment type="similarity">
    <text evidence="9">Belongs to the binding-protein-dependent transport system permease family. LivHM subfamily.</text>
</comment>
<evidence type="ECO:0000256" key="2">
    <source>
        <dbReference type="ARBA" id="ARBA00022448"/>
    </source>
</evidence>
<dbReference type="GO" id="GO:0005886">
    <property type="term" value="C:plasma membrane"/>
    <property type="evidence" value="ECO:0007669"/>
    <property type="project" value="UniProtKB-SubCell"/>
</dbReference>
<accession>A0A381ZXW6</accession>
<keyword evidence="5 10" id="KW-0812">Transmembrane</keyword>
<feature type="transmembrane region" description="Helical" evidence="10">
    <location>
        <begin position="92"/>
        <end position="114"/>
    </location>
</feature>
<feature type="transmembrane region" description="Helical" evidence="10">
    <location>
        <begin position="142"/>
        <end position="160"/>
    </location>
</feature>
<proteinExistence type="inferred from homology"/>
<feature type="transmembrane region" description="Helical" evidence="10">
    <location>
        <begin position="6"/>
        <end position="30"/>
    </location>
</feature>
<evidence type="ECO:0000256" key="1">
    <source>
        <dbReference type="ARBA" id="ARBA00004651"/>
    </source>
</evidence>
<comment type="subcellular location">
    <subcellularLocation>
        <location evidence="1">Cell membrane</location>
        <topology evidence="1">Multi-pass membrane protein</topology>
    </subcellularLocation>
</comment>
<keyword evidence="8 10" id="KW-0472">Membrane</keyword>
<evidence type="ECO:0000256" key="8">
    <source>
        <dbReference type="ARBA" id="ARBA00023136"/>
    </source>
</evidence>
<dbReference type="GO" id="GO:0042941">
    <property type="term" value="P:D-alanine transmembrane transport"/>
    <property type="evidence" value="ECO:0007669"/>
    <property type="project" value="TreeGrafter"/>
</dbReference>
<keyword evidence="6" id="KW-0029">Amino-acid transport</keyword>
<evidence type="ECO:0000313" key="11">
    <source>
        <dbReference type="EMBL" id="SVA93687.1"/>
    </source>
</evidence>
<dbReference type="PANTHER" id="PTHR11795">
    <property type="entry name" value="BRANCHED-CHAIN AMINO ACID TRANSPORT SYSTEM PERMEASE PROTEIN LIVH"/>
    <property type="match status" value="1"/>
</dbReference>